<evidence type="ECO:0000313" key="1">
    <source>
        <dbReference type="EMBL" id="GMR37882.1"/>
    </source>
</evidence>
<keyword evidence="2" id="KW-1185">Reference proteome</keyword>
<feature type="non-terminal residue" evidence="1">
    <location>
        <position position="1"/>
    </location>
</feature>
<dbReference type="EMBL" id="BTRK01000002">
    <property type="protein sequence ID" value="GMR37882.1"/>
    <property type="molecule type" value="Genomic_DNA"/>
</dbReference>
<proteinExistence type="predicted"/>
<protein>
    <submittedName>
        <fullName evidence="1">Uncharacterized protein</fullName>
    </submittedName>
</protein>
<dbReference type="Proteomes" id="UP001328107">
    <property type="component" value="Unassembled WGS sequence"/>
</dbReference>
<dbReference type="AlphaFoldDB" id="A0AAN4ZB05"/>
<accession>A0AAN4ZB05</accession>
<sequence length="71" mass="8654">FIDDHFFIEINIPCWEQSIQRCDNKSTLCKRSDCKYYVRYDVLRKYHYKKDEPEAPLHFDDECLTLDEGSE</sequence>
<gene>
    <name evidence="1" type="ORF">PMAYCL1PPCAC_08077</name>
</gene>
<comment type="caution">
    <text evidence="1">The sequence shown here is derived from an EMBL/GenBank/DDBJ whole genome shotgun (WGS) entry which is preliminary data.</text>
</comment>
<reference evidence="2" key="1">
    <citation type="submission" date="2022-10" db="EMBL/GenBank/DDBJ databases">
        <title>Genome assembly of Pristionchus species.</title>
        <authorList>
            <person name="Yoshida K."/>
            <person name="Sommer R.J."/>
        </authorList>
    </citation>
    <scope>NUCLEOTIDE SEQUENCE [LARGE SCALE GENOMIC DNA]</scope>
    <source>
        <strain evidence="2">RS5460</strain>
    </source>
</reference>
<name>A0AAN4ZB05_9BILA</name>
<evidence type="ECO:0000313" key="2">
    <source>
        <dbReference type="Proteomes" id="UP001328107"/>
    </source>
</evidence>
<organism evidence="1 2">
    <name type="scientific">Pristionchus mayeri</name>
    <dbReference type="NCBI Taxonomy" id="1317129"/>
    <lineage>
        <taxon>Eukaryota</taxon>
        <taxon>Metazoa</taxon>
        <taxon>Ecdysozoa</taxon>
        <taxon>Nematoda</taxon>
        <taxon>Chromadorea</taxon>
        <taxon>Rhabditida</taxon>
        <taxon>Rhabditina</taxon>
        <taxon>Diplogasteromorpha</taxon>
        <taxon>Diplogasteroidea</taxon>
        <taxon>Neodiplogasteridae</taxon>
        <taxon>Pristionchus</taxon>
    </lineage>
</organism>